<name>A0A1X7T7A2_AMPQE</name>
<dbReference type="PANTHER" id="PTHR34605:SF3">
    <property type="entry name" value="P CELL-TYPE AGGLUTINATION PROTEIN MAP4-LIKE-RELATED"/>
    <property type="match status" value="1"/>
</dbReference>
<dbReference type="InParanoid" id="A0A1X7T7A2"/>
<dbReference type="SUPFAM" id="SSF56349">
    <property type="entry name" value="DNA breaking-rejoining enzymes"/>
    <property type="match status" value="1"/>
</dbReference>
<proteinExistence type="predicted"/>
<organism evidence="2">
    <name type="scientific">Amphimedon queenslandica</name>
    <name type="common">Sponge</name>
    <dbReference type="NCBI Taxonomy" id="400682"/>
    <lineage>
        <taxon>Eukaryota</taxon>
        <taxon>Metazoa</taxon>
        <taxon>Porifera</taxon>
        <taxon>Demospongiae</taxon>
        <taxon>Heteroscleromorpha</taxon>
        <taxon>Haplosclerida</taxon>
        <taxon>Niphatidae</taxon>
        <taxon>Amphimedon</taxon>
    </lineage>
</organism>
<dbReference type="EnsemblMetazoa" id="Aqu2.1.10264_001">
    <property type="protein sequence ID" value="Aqu2.1.10264_001"/>
    <property type="gene ID" value="Aqu2.1.10264"/>
</dbReference>
<dbReference type="GO" id="GO:0003677">
    <property type="term" value="F:DNA binding"/>
    <property type="evidence" value="ECO:0007669"/>
    <property type="project" value="InterPro"/>
</dbReference>
<dbReference type="InterPro" id="IPR013762">
    <property type="entry name" value="Integrase-like_cat_sf"/>
</dbReference>
<evidence type="ECO:0000256" key="1">
    <source>
        <dbReference type="ARBA" id="ARBA00023172"/>
    </source>
</evidence>
<reference evidence="2" key="1">
    <citation type="submission" date="2017-05" db="UniProtKB">
        <authorList>
            <consortium name="EnsemblMetazoa"/>
        </authorList>
    </citation>
    <scope>IDENTIFICATION</scope>
</reference>
<evidence type="ECO:0008006" key="3">
    <source>
        <dbReference type="Google" id="ProtNLM"/>
    </source>
</evidence>
<dbReference type="InterPro" id="IPR011010">
    <property type="entry name" value="DNA_brk_join_enz"/>
</dbReference>
<keyword evidence="1" id="KW-0233">DNA recombination</keyword>
<accession>A0A1X7T7A2</accession>
<dbReference type="OrthoDB" id="6019648at2759"/>
<dbReference type="GO" id="GO:0006310">
    <property type="term" value="P:DNA recombination"/>
    <property type="evidence" value="ECO:0007669"/>
    <property type="project" value="UniProtKB-KW"/>
</dbReference>
<dbReference type="GO" id="GO:0015074">
    <property type="term" value="P:DNA integration"/>
    <property type="evidence" value="ECO:0007669"/>
    <property type="project" value="InterPro"/>
</dbReference>
<dbReference type="PANTHER" id="PTHR34605">
    <property type="entry name" value="PHAGE_INTEGRASE DOMAIN-CONTAINING PROTEIN"/>
    <property type="match status" value="1"/>
</dbReference>
<dbReference type="AlphaFoldDB" id="A0A1X7T7A2"/>
<dbReference type="Gene3D" id="1.10.443.10">
    <property type="entry name" value="Intergrase catalytic core"/>
    <property type="match status" value="1"/>
</dbReference>
<protein>
    <recommendedName>
        <fullName evidence="3">Tyr recombinase domain-containing protein</fullName>
    </recommendedName>
</protein>
<dbReference type="eggNOG" id="ENOG502SZGE">
    <property type="taxonomic scope" value="Eukaryota"/>
</dbReference>
<dbReference type="InterPro" id="IPR052925">
    <property type="entry name" value="Phage_Integrase-like_Recomb"/>
</dbReference>
<sequence length="71" mass="7366">EALGRCGIDSGRYSGHSFRIGAATSAAQAGVPDNLIKAMGRWNSEAYQVYIQSPPSVLAAVALSWSKGPTA</sequence>
<evidence type="ECO:0000313" key="2">
    <source>
        <dbReference type="EnsemblMetazoa" id="Aqu2.1.10264_001"/>
    </source>
</evidence>